<dbReference type="AlphaFoldDB" id="A0A3G6J8M1"/>
<proteinExistence type="predicted"/>
<dbReference type="RefSeq" id="WP_123929734.1">
    <property type="nucleotide sequence ID" value="NZ_CP033896.1"/>
</dbReference>
<keyword evidence="2" id="KW-1185">Reference proteome</keyword>
<reference evidence="1 2" key="1">
    <citation type="submission" date="2018-11" db="EMBL/GenBank/DDBJ databases">
        <authorList>
            <person name="Kleinhagauer T."/>
            <person name="Glaeser S.P."/>
            <person name="Spergser J."/>
            <person name="Ruckert C."/>
            <person name="Kaempfer P."/>
            <person name="Busse H.-J."/>
        </authorList>
    </citation>
    <scope>NUCLEOTIDE SEQUENCE [LARGE SCALE GENOMIC DNA]</scope>
    <source>
        <strain evidence="1 2">200CH</strain>
    </source>
</reference>
<dbReference type="Proteomes" id="UP000269019">
    <property type="component" value="Chromosome"/>
</dbReference>
<sequence length="100" mass="10883">MRDDLLNREQAEALRDDIVALDGVAGLYGGQFGEIAMLFAGARVRGLHITDDDQDNPRLAVYVIADSKHLQPVQQLGETVRTVAGKHCDLPIDVTISDVV</sequence>
<accession>A0A3G6J8M1</accession>
<protein>
    <submittedName>
        <fullName evidence="1">Uncharacterized protein</fullName>
    </submittedName>
</protein>
<evidence type="ECO:0000313" key="2">
    <source>
        <dbReference type="Proteomes" id="UP000269019"/>
    </source>
</evidence>
<evidence type="ECO:0000313" key="1">
    <source>
        <dbReference type="EMBL" id="AZA14407.1"/>
    </source>
</evidence>
<gene>
    <name evidence="1" type="ORF">CCHOA_10120</name>
</gene>
<dbReference type="KEGG" id="ccho:CCHOA_10120"/>
<name>A0A3G6J8M1_9CORY</name>
<organism evidence="1 2">
    <name type="scientific">Corynebacterium choanae</name>
    <dbReference type="NCBI Taxonomy" id="1862358"/>
    <lineage>
        <taxon>Bacteria</taxon>
        <taxon>Bacillati</taxon>
        <taxon>Actinomycetota</taxon>
        <taxon>Actinomycetes</taxon>
        <taxon>Mycobacteriales</taxon>
        <taxon>Corynebacteriaceae</taxon>
        <taxon>Corynebacterium</taxon>
    </lineage>
</organism>
<dbReference type="OrthoDB" id="5195799at2"/>
<dbReference type="EMBL" id="CP033896">
    <property type="protein sequence ID" value="AZA14407.1"/>
    <property type="molecule type" value="Genomic_DNA"/>
</dbReference>